<reference evidence="3 4" key="1">
    <citation type="submission" date="2019-11" db="EMBL/GenBank/DDBJ databases">
        <title>Pedobacter sp. HMF7647 Genome sequencing and assembly.</title>
        <authorList>
            <person name="Kang H."/>
            <person name="Kim H."/>
            <person name="Joh K."/>
        </authorList>
    </citation>
    <scope>NUCLEOTIDE SEQUENCE [LARGE SCALE GENOMIC DNA]</scope>
    <source>
        <strain evidence="3 4">HMF7647</strain>
    </source>
</reference>
<gene>
    <name evidence="3" type="ORF">GS399_13350</name>
</gene>
<keyword evidence="4" id="KW-1185">Reference proteome</keyword>
<protein>
    <recommendedName>
        <fullName evidence="2">Putative beta-lactamase-inhibitor-like PepSY-like domain-containing protein</fullName>
    </recommendedName>
</protein>
<keyword evidence="1" id="KW-0732">Signal</keyword>
<name>A0A7K1YBK9_9SPHI</name>
<dbReference type="RefSeq" id="WP_160845148.1">
    <property type="nucleotide sequence ID" value="NZ_WVHT01000006.1"/>
</dbReference>
<evidence type="ECO:0000259" key="2">
    <source>
        <dbReference type="Pfam" id="PF11396"/>
    </source>
</evidence>
<dbReference type="EMBL" id="WVHT01000006">
    <property type="protein sequence ID" value="MXV51963.1"/>
    <property type="molecule type" value="Genomic_DNA"/>
</dbReference>
<accession>A0A7K1YBK9</accession>
<dbReference type="AlphaFoldDB" id="A0A7K1YBK9"/>
<dbReference type="Pfam" id="PF11396">
    <property type="entry name" value="PepSY_like"/>
    <property type="match status" value="1"/>
</dbReference>
<evidence type="ECO:0000313" key="3">
    <source>
        <dbReference type="EMBL" id="MXV51963.1"/>
    </source>
</evidence>
<dbReference type="Gene3D" id="3.10.450.360">
    <property type="match status" value="1"/>
</dbReference>
<sequence>MNIFRTLAVSVAVICPGLTALAQKVSQKEVPATVRKTFASAYPLVKTVRWEKEKGNYEASFMQSNNDMSALFTAEGRQLETELEIKTAALPAAILDYIKQNYSGYPIKEAAKITKAGGEVNFEAEVNGRDLLFDSSGKFINAVKD</sequence>
<dbReference type="Proteomes" id="UP000466586">
    <property type="component" value="Unassembled WGS sequence"/>
</dbReference>
<comment type="caution">
    <text evidence="3">The sequence shown here is derived from an EMBL/GenBank/DDBJ whole genome shotgun (WGS) entry which is preliminary data.</text>
</comment>
<feature type="chain" id="PRO_5029798918" description="Putative beta-lactamase-inhibitor-like PepSY-like domain-containing protein" evidence="1">
    <location>
        <begin position="23"/>
        <end position="145"/>
    </location>
</feature>
<dbReference type="SUPFAM" id="SSF160574">
    <property type="entry name" value="BT0923-like"/>
    <property type="match status" value="1"/>
</dbReference>
<feature type="domain" description="Putative beta-lactamase-inhibitor-like PepSY-like" evidence="2">
    <location>
        <begin position="56"/>
        <end position="140"/>
    </location>
</feature>
<proteinExistence type="predicted"/>
<feature type="signal peptide" evidence="1">
    <location>
        <begin position="1"/>
        <end position="22"/>
    </location>
</feature>
<organism evidence="3 4">
    <name type="scientific">Hufsiella arboris</name>
    <dbReference type="NCBI Taxonomy" id="2695275"/>
    <lineage>
        <taxon>Bacteria</taxon>
        <taxon>Pseudomonadati</taxon>
        <taxon>Bacteroidota</taxon>
        <taxon>Sphingobacteriia</taxon>
        <taxon>Sphingobacteriales</taxon>
        <taxon>Sphingobacteriaceae</taxon>
        <taxon>Hufsiella</taxon>
    </lineage>
</organism>
<dbReference type="InterPro" id="IPR021533">
    <property type="entry name" value="PepSY-like"/>
</dbReference>
<evidence type="ECO:0000313" key="4">
    <source>
        <dbReference type="Proteomes" id="UP000466586"/>
    </source>
</evidence>
<evidence type="ECO:0000256" key="1">
    <source>
        <dbReference type="SAM" id="SignalP"/>
    </source>
</evidence>